<dbReference type="PANTHER" id="PTHR10285">
    <property type="entry name" value="URIDINE KINASE"/>
    <property type="match status" value="1"/>
</dbReference>
<keyword evidence="19" id="KW-1185">Reference proteome</keyword>
<comment type="catalytic activity">
    <reaction evidence="1 14 15">
        <text>(R)-pantothenate + ATP = (R)-4'-phosphopantothenate + ADP + H(+)</text>
        <dbReference type="Rhea" id="RHEA:16373"/>
        <dbReference type="ChEBI" id="CHEBI:10986"/>
        <dbReference type="ChEBI" id="CHEBI:15378"/>
        <dbReference type="ChEBI" id="CHEBI:29032"/>
        <dbReference type="ChEBI" id="CHEBI:30616"/>
        <dbReference type="ChEBI" id="CHEBI:456216"/>
        <dbReference type="EC" id="2.7.1.33"/>
    </reaction>
</comment>
<dbReference type="InterPro" id="IPR006083">
    <property type="entry name" value="PRK/URK"/>
</dbReference>
<comment type="pathway">
    <text evidence="3 14 15">Cofactor biosynthesis; coenzyme A biosynthesis; CoA from (R)-pantothenate: step 1/5.</text>
</comment>
<dbReference type="Pfam" id="PF00485">
    <property type="entry name" value="PRK"/>
    <property type="match status" value="1"/>
</dbReference>
<evidence type="ECO:0000313" key="19">
    <source>
        <dbReference type="Proteomes" id="UP001611548"/>
    </source>
</evidence>
<keyword evidence="9 14" id="KW-0547">Nucleotide-binding</keyword>
<keyword evidence="7 14" id="KW-0963">Cytoplasm</keyword>
<keyword evidence="11 14" id="KW-0067">ATP-binding</keyword>
<evidence type="ECO:0000313" key="18">
    <source>
        <dbReference type="EMBL" id="MFI1966797.1"/>
    </source>
</evidence>
<evidence type="ECO:0000256" key="7">
    <source>
        <dbReference type="ARBA" id="ARBA00022490"/>
    </source>
</evidence>
<dbReference type="InterPro" id="IPR027417">
    <property type="entry name" value="P-loop_NTPase"/>
</dbReference>
<organism evidence="18 19">
    <name type="scientific">Streptomyces pathocidini</name>
    <dbReference type="NCBI Taxonomy" id="1650571"/>
    <lineage>
        <taxon>Bacteria</taxon>
        <taxon>Bacillati</taxon>
        <taxon>Actinomycetota</taxon>
        <taxon>Actinomycetes</taxon>
        <taxon>Kitasatosporales</taxon>
        <taxon>Streptomycetaceae</taxon>
        <taxon>Streptomyces</taxon>
    </lineage>
</organism>
<evidence type="ECO:0000256" key="15">
    <source>
        <dbReference type="RuleBase" id="RU003530"/>
    </source>
</evidence>
<dbReference type="InterPro" id="IPR004566">
    <property type="entry name" value="PanK"/>
</dbReference>
<dbReference type="EC" id="2.7.1.33" evidence="5 14"/>
<evidence type="ECO:0000256" key="2">
    <source>
        <dbReference type="ARBA" id="ARBA00004496"/>
    </source>
</evidence>
<evidence type="ECO:0000259" key="17">
    <source>
        <dbReference type="Pfam" id="PF00485"/>
    </source>
</evidence>
<evidence type="ECO:0000256" key="3">
    <source>
        <dbReference type="ARBA" id="ARBA00005225"/>
    </source>
</evidence>
<feature type="compositionally biased region" description="Basic and acidic residues" evidence="16">
    <location>
        <begin position="48"/>
        <end position="61"/>
    </location>
</feature>
<evidence type="ECO:0000256" key="5">
    <source>
        <dbReference type="ARBA" id="ARBA00012102"/>
    </source>
</evidence>
<feature type="region of interest" description="Disordered" evidence="16">
    <location>
        <begin position="1"/>
        <end position="66"/>
    </location>
</feature>
<evidence type="ECO:0000256" key="8">
    <source>
        <dbReference type="ARBA" id="ARBA00022679"/>
    </source>
</evidence>
<feature type="binding site" evidence="14">
    <location>
        <begin position="154"/>
        <end position="161"/>
    </location>
    <ligand>
        <name>ATP</name>
        <dbReference type="ChEBI" id="CHEBI:30616"/>
    </ligand>
</feature>
<evidence type="ECO:0000256" key="10">
    <source>
        <dbReference type="ARBA" id="ARBA00022777"/>
    </source>
</evidence>
<feature type="domain" description="Phosphoribulokinase/uridine kinase" evidence="17">
    <location>
        <begin position="149"/>
        <end position="293"/>
    </location>
</feature>
<evidence type="ECO:0000256" key="9">
    <source>
        <dbReference type="ARBA" id="ARBA00022741"/>
    </source>
</evidence>
<name>A0ABW7UYT2_9ACTN</name>
<dbReference type="NCBIfam" id="TIGR00554">
    <property type="entry name" value="panK_bact"/>
    <property type="match status" value="1"/>
</dbReference>
<dbReference type="Proteomes" id="UP001611548">
    <property type="component" value="Unassembled WGS sequence"/>
</dbReference>
<evidence type="ECO:0000256" key="16">
    <source>
        <dbReference type="SAM" id="MobiDB-lite"/>
    </source>
</evidence>
<evidence type="ECO:0000256" key="1">
    <source>
        <dbReference type="ARBA" id="ARBA00001206"/>
    </source>
</evidence>
<dbReference type="HAMAP" id="MF_00215">
    <property type="entry name" value="Pantothen_kinase_1"/>
    <property type="match status" value="1"/>
</dbReference>
<evidence type="ECO:0000256" key="13">
    <source>
        <dbReference type="ARBA" id="ARBA00032866"/>
    </source>
</evidence>
<evidence type="ECO:0000256" key="4">
    <source>
        <dbReference type="ARBA" id="ARBA00006087"/>
    </source>
</evidence>
<sequence>MKIVTTSPPSAAPPSGTDQPSGPRRGLDQSSATDRSSGPDQGGPDQGRGAERSAPERRRPETTPYVDLTRAEWSALREKTPLPLTAEEVERLRGLGDVIDLDEVRDVYLPLSRLLNLYVGATSSLRGALNTFLGDAGGGHGSQPGTPFVIGVAGSVAVGKSTTARLLQALLARWPEHPRVELVTTDGFLLPNAELHSRGLMSRKGFPESFDRRALTRFVADVKSGRDEVSAPVYSHLIYDIVPGERLTVRRPDILIVEGLNVLQPALPGKDGRTRLGLADFFDFSVYVDARTEDIERWYLGRFRKLRKTAFQDPSSYFRKYTQVSEEEALDYARMMWRTVNRPNLEQNVAPTRGRANLVLRKGPDHKVQRLSLRKL</sequence>
<comment type="caution">
    <text evidence="18">The sequence shown here is derived from an EMBL/GenBank/DDBJ whole genome shotgun (WGS) entry which is preliminary data.</text>
</comment>
<comment type="subcellular location">
    <subcellularLocation>
        <location evidence="2 14 15">Cytoplasm</location>
    </subcellularLocation>
</comment>
<evidence type="ECO:0000256" key="14">
    <source>
        <dbReference type="HAMAP-Rule" id="MF_00215"/>
    </source>
</evidence>
<dbReference type="RefSeq" id="WP_398719284.1">
    <property type="nucleotide sequence ID" value="NZ_JBIRWE010000011.1"/>
</dbReference>
<dbReference type="Gene3D" id="3.40.50.300">
    <property type="entry name" value="P-loop containing nucleotide triphosphate hydrolases"/>
    <property type="match status" value="1"/>
</dbReference>
<gene>
    <name evidence="14 18" type="primary">coaA</name>
    <name evidence="18" type="ORF">ACH429_22235</name>
</gene>
<proteinExistence type="inferred from homology"/>
<comment type="similarity">
    <text evidence="4 14 15">Belongs to the prokaryotic pantothenate kinase family.</text>
</comment>
<dbReference type="SUPFAM" id="SSF52540">
    <property type="entry name" value="P-loop containing nucleoside triphosphate hydrolases"/>
    <property type="match status" value="1"/>
</dbReference>
<keyword evidence="8 14" id="KW-0808">Transferase</keyword>
<evidence type="ECO:0000256" key="11">
    <source>
        <dbReference type="ARBA" id="ARBA00022840"/>
    </source>
</evidence>
<accession>A0ABW7UYT2</accession>
<reference evidence="18 19" key="1">
    <citation type="submission" date="2024-10" db="EMBL/GenBank/DDBJ databases">
        <title>The Natural Products Discovery Center: Release of the First 8490 Sequenced Strains for Exploring Actinobacteria Biosynthetic Diversity.</title>
        <authorList>
            <person name="Kalkreuter E."/>
            <person name="Kautsar S.A."/>
            <person name="Yang D."/>
            <person name="Bader C.D."/>
            <person name="Teijaro C.N."/>
            <person name="Fluegel L."/>
            <person name="Davis C.M."/>
            <person name="Simpson J.R."/>
            <person name="Lauterbach L."/>
            <person name="Steele A.D."/>
            <person name="Gui C."/>
            <person name="Meng S."/>
            <person name="Li G."/>
            <person name="Viehrig K."/>
            <person name="Ye F."/>
            <person name="Su P."/>
            <person name="Kiefer A.F."/>
            <person name="Nichols A."/>
            <person name="Cepeda A.J."/>
            <person name="Yan W."/>
            <person name="Fan B."/>
            <person name="Jiang Y."/>
            <person name="Adhikari A."/>
            <person name="Zheng C.-J."/>
            <person name="Schuster L."/>
            <person name="Cowan T.M."/>
            <person name="Smanski M.J."/>
            <person name="Chevrette M.G."/>
            <person name="De Carvalho L.P.S."/>
            <person name="Shen B."/>
        </authorList>
    </citation>
    <scope>NUCLEOTIDE SEQUENCE [LARGE SCALE GENOMIC DNA]</scope>
    <source>
        <strain evidence="18 19">NPDC020327</strain>
    </source>
</reference>
<keyword evidence="12 14" id="KW-0173">Coenzyme A biosynthesis</keyword>
<protein>
    <recommendedName>
        <fullName evidence="6 14">Pantothenate kinase</fullName>
        <ecNumber evidence="5 14">2.7.1.33</ecNumber>
    </recommendedName>
    <alternativeName>
        <fullName evidence="13 14">Pantothenic acid kinase</fullName>
    </alternativeName>
</protein>
<evidence type="ECO:0000256" key="12">
    <source>
        <dbReference type="ARBA" id="ARBA00022993"/>
    </source>
</evidence>
<dbReference type="CDD" id="cd02025">
    <property type="entry name" value="PanK"/>
    <property type="match status" value="1"/>
</dbReference>
<dbReference type="EMBL" id="JBIRWE010000011">
    <property type="protein sequence ID" value="MFI1966797.1"/>
    <property type="molecule type" value="Genomic_DNA"/>
</dbReference>
<evidence type="ECO:0000256" key="6">
    <source>
        <dbReference type="ARBA" id="ARBA00015080"/>
    </source>
</evidence>
<dbReference type="GO" id="GO:0004594">
    <property type="term" value="F:pantothenate kinase activity"/>
    <property type="evidence" value="ECO:0007669"/>
    <property type="project" value="UniProtKB-EC"/>
</dbReference>
<keyword evidence="10 14" id="KW-0418">Kinase</keyword>